<sequence>IYDLQSRCNGIVYGFIFLFKWIEERRSRRKITPIIDETSVVDEEIVNNMFFAHQVALLSLTPDPQRDNKAALPVSWDDACVPGRAQNCLPEPRHLPEKQNGLSAVRTMEAFHFVSYVPINGRLFELDGLKSYPIDHGPWGEDEEWTEKARRVIMERIGLATGGGQKTNKQEKQNLCTRADAGKLHDGIRDSSRESLHVAVPLPGSTAGAQTHGQSTSRLPPFLDNHNYAKCPPQVSTHFLLCITVQLLIYIYIYIFFQSTPLLLLPKVRLSKGVAPSRNASGSGGFDGARVDDVSETSTNKLCQVDADLSGSLTEHGTFNQTTDNRSSPTPSNESTDTASEIGSAFNSPLRSPVRSRNPTRPGSPVPSAPNIPEDMLTRIDPNKYDHAVSDISQHISTSLLCLDPDGRLRIASPRPAPSSAPKLEPGSTSASQGMDSGFRGTITVPQRTEGVSSSRDRGVSERNRVIGSRRSEQGRYSPQASTLIILPSVALECLDEKIEVGPCFRIVRCKLSHHCWVDGTVHI</sequence>
<evidence type="ECO:0000256" key="12">
    <source>
        <dbReference type="ARBA" id="ARBA00042257"/>
    </source>
</evidence>
<feature type="compositionally biased region" description="Polar residues" evidence="14">
    <location>
        <begin position="313"/>
        <end position="361"/>
    </location>
</feature>
<dbReference type="GO" id="GO:0006325">
    <property type="term" value="P:chromatin organization"/>
    <property type="evidence" value="ECO:0007669"/>
    <property type="project" value="UniProtKB-KW"/>
</dbReference>
<feature type="region of interest" description="Disordered" evidence="14">
    <location>
        <begin position="411"/>
        <end position="474"/>
    </location>
</feature>
<dbReference type="Gene3D" id="3.40.532.10">
    <property type="entry name" value="Peptidase C12, ubiquitin carboxyl-terminal hydrolase"/>
    <property type="match status" value="1"/>
</dbReference>
<feature type="compositionally biased region" description="Polar residues" evidence="14">
    <location>
        <begin position="444"/>
        <end position="454"/>
    </location>
</feature>
<evidence type="ECO:0000259" key="16">
    <source>
        <dbReference type="PROSITE" id="PS52048"/>
    </source>
</evidence>
<dbReference type="GO" id="GO:0006511">
    <property type="term" value="P:ubiquitin-dependent protein catabolic process"/>
    <property type="evidence" value="ECO:0007669"/>
    <property type="project" value="InterPro"/>
</dbReference>
<keyword evidence="15" id="KW-0812">Transmembrane</keyword>
<dbReference type="GO" id="GO:0005737">
    <property type="term" value="C:cytoplasm"/>
    <property type="evidence" value="ECO:0007669"/>
    <property type="project" value="TreeGrafter"/>
</dbReference>
<keyword evidence="6" id="KW-0833">Ubl conjugation pathway</keyword>
<feature type="transmembrane region" description="Helical" evidence="15">
    <location>
        <begin position="238"/>
        <end position="257"/>
    </location>
</feature>
<dbReference type="GO" id="GO:0004843">
    <property type="term" value="F:cysteine-type deubiquitinase activity"/>
    <property type="evidence" value="ECO:0007669"/>
    <property type="project" value="UniProtKB-EC"/>
</dbReference>
<accession>A0A8C4QH53</accession>
<keyword evidence="18" id="KW-1185">Reference proteome</keyword>
<dbReference type="Proteomes" id="UP000694388">
    <property type="component" value="Unplaced"/>
</dbReference>
<dbReference type="PANTHER" id="PTHR10589">
    <property type="entry name" value="UBIQUITIN CARBOXYL-TERMINAL HYDROLASE"/>
    <property type="match status" value="1"/>
</dbReference>
<evidence type="ECO:0000256" key="7">
    <source>
        <dbReference type="ARBA" id="ARBA00022801"/>
    </source>
</evidence>
<dbReference type="PROSITE" id="PS52048">
    <property type="entry name" value="UCH_DOMAIN"/>
    <property type="match status" value="1"/>
</dbReference>
<dbReference type="AlphaFoldDB" id="A0A8C4QH53"/>
<feature type="domain" description="UCH catalytic" evidence="16">
    <location>
        <begin position="1"/>
        <end position="177"/>
    </location>
</feature>
<dbReference type="Ensembl" id="ENSEBUT00000015987.1">
    <property type="protein sequence ID" value="ENSEBUP00000015411.1"/>
    <property type="gene ID" value="ENSEBUG00000009714.1"/>
</dbReference>
<keyword evidence="8" id="KW-0788">Thiol protease</keyword>
<keyword evidence="5" id="KW-0645">Protease</keyword>
<feature type="region of interest" description="Disordered" evidence="14">
    <location>
        <begin position="313"/>
        <end position="378"/>
    </location>
</feature>
<feature type="compositionally biased region" description="Low complexity" evidence="14">
    <location>
        <begin position="412"/>
        <end position="422"/>
    </location>
</feature>
<evidence type="ECO:0000256" key="11">
    <source>
        <dbReference type="ARBA" id="ARBA00039967"/>
    </source>
</evidence>
<evidence type="ECO:0000256" key="10">
    <source>
        <dbReference type="ARBA" id="ARBA00023242"/>
    </source>
</evidence>
<evidence type="ECO:0000256" key="13">
    <source>
        <dbReference type="PROSITE-ProRule" id="PRU01393"/>
    </source>
</evidence>
<dbReference type="InterPro" id="IPR036959">
    <property type="entry name" value="Peptidase_C12_UCH_sf"/>
</dbReference>
<evidence type="ECO:0000256" key="6">
    <source>
        <dbReference type="ARBA" id="ARBA00022786"/>
    </source>
</evidence>
<dbReference type="Pfam" id="PF01088">
    <property type="entry name" value="Peptidase_C12"/>
    <property type="match status" value="1"/>
</dbReference>
<comment type="subcellular location">
    <subcellularLocation>
        <location evidence="2">Nucleus</location>
    </subcellularLocation>
</comment>
<evidence type="ECO:0000256" key="1">
    <source>
        <dbReference type="ARBA" id="ARBA00000707"/>
    </source>
</evidence>
<evidence type="ECO:0000256" key="15">
    <source>
        <dbReference type="SAM" id="Phobius"/>
    </source>
</evidence>
<evidence type="ECO:0000313" key="18">
    <source>
        <dbReference type="Proteomes" id="UP000694388"/>
    </source>
</evidence>
<keyword evidence="15" id="KW-0472">Membrane</keyword>
<keyword evidence="15" id="KW-1133">Transmembrane helix</keyword>
<keyword evidence="10" id="KW-0539">Nucleus</keyword>
<protein>
    <recommendedName>
        <fullName evidence="11">Ubiquitin carboxyl-terminal hydrolase BAP1</fullName>
        <ecNumber evidence="4">3.4.19.12</ecNumber>
    </recommendedName>
    <alternativeName>
        <fullName evidence="12">BRCA1-associated protein 1</fullName>
    </alternativeName>
</protein>
<evidence type="ECO:0000256" key="2">
    <source>
        <dbReference type="ARBA" id="ARBA00004123"/>
    </source>
</evidence>
<dbReference type="GeneTree" id="ENSGT00940000156388"/>
<comment type="similarity">
    <text evidence="3">Belongs to the peptidase C12 family. BAP1 subfamily.</text>
</comment>
<keyword evidence="9" id="KW-0156">Chromatin regulator</keyword>
<evidence type="ECO:0000256" key="4">
    <source>
        <dbReference type="ARBA" id="ARBA00012759"/>
    </source>
</evidence>
<dbReference type="EC" id="3.4.19.12" evidence="4"/>
<evidence type="ECO:0000256" key="9">
    <source>
        <dbReference type="ARBA" id="ARBA00022853"/>
    </source>
</evidence>
<dbReference type="PANTHER" id="PTHR10589:SF28">
    <property type="entry name" value="UBIQUITIN CARBOXYL-TERMINAL HYDROLASE BAP1"/>
    <property type="match status" value="1"/>
</dbReference>
<evidence type="ECO:0000256" key="8">
    <source>
        <dbReference type="ARBA" id="ARBA00022807"/>
    </source>
</evidence>
<reference evidence="17" key="2">
    <citation type="submission" date="2025-09" db="UniProtKB">
        <authorList>
            <consortium name="Ensembl"/>
        </authorList>
    </citation>
    <scope>IDENTIFICATION</scope>
</reference>
<dbReference type="GO" id="GO:0005634">
    <property type="term" value="C:nucleus"/>
    <property type="evidence" value="ECO:0007669"/>
    <property type="project" value="UniProtKB-SubCell"/>
</dbReference>
<evidence type="ECO:0000256" key="3">
    <source>
        <dbReference type="ARBA" id="ARBA00007182"/>
    </source>
</evidence>
<comment type="caution">
    <text evidence="13">Lacks conserved residue(s) required for the propagation of feature annotation.</text>
</comment>
<comment type="catalytic activity">
    <reaction evidence="1">
        <text>Thiol-dependent hydrolysis of ester, thioester, amide, peptide and isopeptide bonds formed by the C-terminal Gly of ubiquitin (a 76-residue protein attached to proteins as an intracellular targeting signal).</text>
        <dbReference type="EC" id="3.4.19.12"/>
    </reaction>
</comment>
<name>A0A8C4QH53_EPTBU</name>
<feature type="compositionally biased region" description="Basic and acidic residues" evidence="14">
    <location>
        <begin position="455"/>
        <end position="474"/>
    </location>
</feature>
<dbReference type="InterPro" id="IPR038765">
    <property type="entry name" value="Papain-like_cys_pep_sf"/>
</dbReference>
<reference evidence="17" key="1">
    <citation type="submission" date="2025-08" db="UniProtKB">
        <authorList>
            <consortium name="Ensembl"/>
        </authorList>
    </citation>
    <scope>IDENTIFICATION</scope>
</reference>
<evidence type="ECO:0000256" key="14">
    <source>
        <dbReference type="SAM" id="MobiDB-lite"/>
    </source>
</evidence>
<keyword evidence="7" id="KW-0378">Hydrolase</keyword>
<dbReference type="SUPFAM" id="SSF54001">
    <property type="entry name" value="Cysteine proteinases"/>
    <property type="match status" value="1"/>
</dbReference>
<evidence type="ECO:0000313" key="17">
    <source>
        <dbReference type="Ensembl" id="ENSEBUP00000015411.1"/>
    </source>
</evidence>
<organism evidence="17 18">
    <name type="scientific">Eptatretus burgeri</name>
    <name type="common">Inshore hagfish</name>
    <dbReference type="NCBI Taxonomy" id="7764"/>
    <lineage>
        <taxon>Eukaryota</taxon>
        <taxon>Metazoa</taxon>
        <taxon>Chordata</taxon>
        <taxon>Craniata</taxon>
        <taxon>Vertebrata</taxon>
        <taxon>Cyclostomata</taxon>
        <taxon>Myxini</taxon>
        <taxon>Myxiniformes</taxon>
        <taxon>Myxinidae</taxon>
        <taxon>Eptatretinae</taxon>
        <taxon>Eptatretus</taxon>
    </lineage>
</organism>
<dbReference type="GO" id="GO:0016579">
    <property type="term" value="P:protein deubiquitination"/>
    <property type="evidence" value="ECO:0007669"/>
    <property type="project" value="TreeGrafter"/>
</dbReference>
<dbReference type="InterPro" id="IPR001578">
    <property type="entry name" value="Peptidase_C12_UCH"/>
</dbReference>
<proteinExistence type="inferred from homology"/>
<evidence type="ECO:0000256" key="5">
    <source>
        <dbReference type="ARBA" id="ARBA00022670"/>
    </source>
</evidence>